<proteinExistence type="predicted"/>
<accession>A0A2U1IX57</accession>
<name>A0A2U1IX57_SMIAN</name>
<dbReference type="EMBL" id="MBFU01000840">
    <property type="protein sequence ID" value="PVZ97396.1"/>
    <property type="molecule type" value="Genomic_DNA"/>
</dbReference>
<gene>
    <name evidence="2" type="ORF">BB558_006641</name>
</gene>
<keyword evidence="3" id="KW-1185">Reference proteome</keyword>
<dbReference type="PANTHER" id="PTHR31973">
    <property type="entry name" value="POLYPROTEIN, PUTATIVE-RELATED"/>
    <property type="match status" value="1"/>
</dbReference>
<reference evidence="2 3" key="1">
    <citation type="journal article" date="2018" name="MBio">
        <title>Comparative Genomics Reveals the Core Gene Toolbox for the Fungus-Insect Symbiosis.</title>
        <authorList>
            <person name="Wang Y."/>
            <person name="Stata M."/>
            <person name="Wang W."/>
            <person name="Stajich J.E."/>
            <person name="White M.M."/>
            <person name="Moncalvo J.M."/>
        </authorList>
    </citation>
    <scope>NUCLEOTIDE SEQUENCE [LARGE SCALE GENOMIC DNA]</scope>
    <source>
        <strain evidence="2 3">AUS-126-30</strain>
    </source>
</reference>
<sequence length="156" mass="17549">MKTTSLILNTYTVFSEIKPKDKVKKIQKDFAGDINYKKAFRALSSLKNKSEKINIETLDGCHLRSSFKGVLFSVTALNGDGHNVIIAFGIYPIENNQYWNIFVNNINKSLHGIKNMDDLTLLFNREKGIKNAVTDILPKAHLSHCLLTLKGILVVV</sequence>
<comment type="caution">
    <text evidence="2">The sequence shown here is derived from an EMBL/GenBank/DDBJ whole genome shotgun (WGS) entry which is preliminary data.</text>
</comment>
<organism evidence="2 3">
    <name type="scientific">Smittium angustum</name>
    <dbReference type="NCBI Taxonomy" id="133377"/>
    <lineage>
        <taxon>Eukaryota</taxon>
        <taxon>Fungi</taxon>
        <taxon>Fungi incertae sedis</taxon>
        <taxon>Zoopagomycota</taxon>
        <taxon>Kickxellomycotina</taxon>
        <taxon>Harpellomycetes</taxon>
        <taxon>Harpellales</taxon>
        <taxon>Legeriomycetaceae</taxon>
        <taxon>Smittium</taxon>
    </lineage>
</organism>
<protein>
    <recommendedName>
        <fullName evidence="1">MULE transposase domain-containing protein</fullName>
    </recommendedName>
</protein>
<dbReference type="Proteomes" id="UP000245591">
    <property type="component" value="Unassembled WGS sequence"/>
</dbReference>
<evidence type="ECO:0000259" key="1">
    <source>
        <dbReference type="Pfam" id="PF10551"/>
    </source>
</evidence>
<dbReference type="AlphaFoldDB" id="A0A2U1IX57"/>
<evidence type="ECO:0000313" key="2">
    <source>
        <dbReference type="EMBL" id="PVZ97396.1"/>
    </source>
</evidence>
<evidence type="ECO:0000313" key="3">
    <source>
        <dbReference type="Proteomes" id="UP000245591"/>
    </source>
</evidence>
<dbReference type="InterPro" id="IPR018289">
    <property type="entry name" value="MULE_transposase_dom"/>
</dbReference>
<feature type="domain" description="MULE transposase" evidence="1">
    <location>
        <begin position="57"/>
        <end position="147"/>
    </location>
</feature>
<dbReference type="Pfam" id="PF10551">
    <property type="entry name" value="MULE"/>
    <property type="match status" value="1"/>
</dbReference>
<dbReference type="PANTHER" id="PTHR31973:SF187">
    <property type="entry name" value="MUTATOR TRANSPOSASE MUDRA PROTEIN"/>
    <property type="match status" value="1"/>
</dbReference>